<keyword evidence="4" id="KW-1185">Reference proteome</keyword>
<feature type="region of interest" description="Disordered" evidence="2">
    <location>
        <begin position="904"/>
        <end position="936"/>
    </location>
</feature>
<feature type="compositionally biased region" description="Basic and acidic residues" evidence="2">
    <location>
        <begin position="1087"/>
        <end position="1098"/>
    </location>
</feature>
<evidence type="ECO:0000313" key="4">
    <source>
        <dbReference type="Proteomes" id="UP001165090"/>
    </source>
</evidence>
<feature type="region of interest" description="Disordered" evidence="2">
    <location>
        <begin position="867"/>
        <end position="891"/>
    </location>
</feature>
<feature type="compositionally biased region" description="Basic and acidic residues" evidence="2">
    <location>
        <begin position="951"/>
        <end position="971"/>
    </location>
</feature>
<feature type="compositionally biased region" description="Low complexity" evidence="2">
    <location>
        <begin position="1440"/>
        <end position="1454"/>
    </location>
</feature>
<evidence type="ECO:0000256" key="1">
    <source>
        <dbReference type="SAM" id="Coils"/>
    </source>
</evidence>
<feature type="region of interest" description="Disordered" evidence="2">
    <location>
        <begin position="949"/>
        <end position="979"/>
    </location>
</feature>
<reference evidence="3 4" key="1">
    <citation type="journal article" date="2023" name="IScience">
        <title>Expanded male sex-determining region conserved during the evolution of homothallism in the green alga Volvox.</title>
        <authorList>
            <person name="Yamamoto K."/>
            <person name="Matsuzaki R."/>
            <person name="Mahakham W."/>
            <person name="Heman W."/>
            <person name="Sekimoto H."/>
            <person name="Kawachi M."/>
            <person name="Minakuchi Y."/>
            <person name="Toyoda A."/>
            <person name="Nozaki H."/>
        </authorList>
    </citation>
    <scope>NUCLEOTIDE SEQUENCE [LARGE SCALE GENOMIC DNA]</scope>
    <source>
        <strain evidence="3 4">NIES-4468</strain>
    </source>
</reference>
<protein>
    <recommendedName>
        <fullName evidence="5">t-SNARE coiled-coil homology domain-containing protein</fullName>
    </recommendedName>
</protein>
<comment type="caution">
    <text evidence="3">The sequence shown here is derived from an EMBL/GenBank/DDBJ whole genome shotgun (WGS) entry which is preliminary data.</text>
</comment>
<feature type="region of interest" description="Disordered" evidence="2">
    <location>
        <begin position="1086"/>
        <end position="1107"/>
    </location>
</feature>
<keyword evidence="1" id="KW-0175">Coiled coil</keyword>
<name>A0ABQ5SLG3_9CHLO</name>
<dbReference type="Proteomes" id="UP001165090">
    <property type="component" value="Unassembled WGS sequence"/>
</dbReference>
<accession>A0ABQ5SLG3</accession>
<organism evidence="3 4">
    <name type="scientific">Volvox africanus</name>
    <dbReference type="NCBI Taxonomy" id="51714"/>
    <lineage>
        <taxon>Eukaryota</taxon>
        <taxon>Viridiplantae</taxon>
        <taxon>Chlorophyta</taxon>
        <taxon>core chlorophytes</taxon>
        <taxon>Chlorophyceae</taxon>
        <taxon>CS clade</taxon>
        <taxon>Chlamydomonadales</taxon>
        <taxon>Volvocaceae</taxon>
        <taxon>Volvox</taxon>
    </lineage>
</organism>
<feature type="region of interest" description="Disordered" evidence="2">
    <location>
        <begin position="995"/>
        <end position="1049"/>
    </location>
</feature>
<feature type="coiled-coil region" evidence="1">
    <location>
        <begin position="1055"/>
        <end position="1082"/>
    </location>
</feature>
<sequence length="1549" mass="163302">MDDGLCGARSMYIDLPLPCGLGTLGTRRHFRPEVIQSPADAKASRDLEHWLMQQRSADPAECRDDDCALTTSSMTIADERSRNLLYAEHDEFSSEARPSASEIAAAMVAAGTLSRNARLMLSSNHRIGKRSQSPFLSARPHETLPRRQHASGGTGASSRSTSPGWGWPATASRESYKAPAISAGVPISAVAAGAASTSKTRFRASPQRRLSSRRSNSAVKNSDDALGGARAVSPWSCGSDIRPSSAAKLTTVMATRGPASCGAAAPRARSTGRQRKNLLDELKAPLQTPRGAAAAPLSAGRQRPSPSRRVYPRTPVPHGVVCPLGGLAGDGAASRSTSPSAHNLHAPSVCASSTTKAASSRDSVATAVVTPACSCDPRLMSLLGLDAELPSFTNEGYDKAADLNAAHPNTEMLVKPTTPLATWLASSLAAADADSGNACNHIGGGFQTDALLHQLSSYPTSSALRIACVQDGPVVSTAVTNPYPEPGSSEIGKFGAPETHVPAIAAPALVASPRACTLGDLDPKSALVVAPNGGALLDPDFVAVSELSHDGQAAAAPEPASCSGNYRSSTYLVDPAQVHTHVPQEVVSAIISTAEPLSPTILAAVAAVSGAKSLPQSPGVEPAAHLLAFGNLDAHGSASDALVRQLVAIVQSQATQIKDLHEYLAAERLGGVRNTSSQNCERSSSGVGVSVLPPLGKLEGRKALAPAGAATGHTERKEPDSVTRKAAIRSSAGQLVPLSSNSTQYHDSVGSMRSSREVPALSVAVGEDQDGTEGVLRDSMLGCNASLGLREHSQRDGIDVGATAAGTEWHDNAGYNADGAGSSAPVVIDGWWISYGCSSGTGEFAGAHQSSQLTPAVAAAEGPGGFAPGAVGGQQGIPMQSPDGKAGEVRASAVSAFQEAGDHWREGNDHRQQQQQQQEEEPAKRQHLWEQQQLQMQQQMQPLPFGLCQACEHDPHEQGRGSREKQEDRIAAHYGQRRVETQTLEVDSLDEIRQSSDEALPGNRGHQVQRSSIHEGQRSERQVQHQEQEREHGPRLPQDVRDSPPLGPSWSVVAEASLRSEVTELRQRLAQLEAAATQQQLMLYKGSGRDQNQRETKGKSQGHGQWQERPFQQQEDANGATAHHANQEMQSGLQSEVQMEQGQRMDVSACDGELVRITQEQELWLSSLPDQLPSVQQGLRRQEEGKRAALEPLSKGMEHAPPCMVSAIPPHLDAAVRAAGAAAASPSQLSNNVMSQLFPLGSASESMATSGASSPTSAAASAAFRPHSVTSAATASAAAMVSHPRPCAQTPSGGQPDSPLPYGVRRQMRSLQQEMRHMQAVMVGHVFAAAAARAGGGGGAGGGGRPTCASSLQLYSQRDWKLQMQHQVWQEELQEQVRQLRQEISELRNGEALVVEAQEALMDLINDMRRDLDELRKNLPYSGLITLRADIAGGTSGQRAHAAPAPSAIDASSVSRKRSSGSHQEAGSAAVLDFSSQEVEQVHDSQSGSLQALQLQPNQVSEMVAVIQSVNSMLNGSLSQAISKIQVQGEEIEELKRCMARVTSGHAWL</sequence>
<feature type="compositionally biased region" description="Polar residues" evidence="2">
    <location>
        <begin position="124"/>
        <end position="135"/>
    </location>
</feature>
<evidence type="ECO:0008006" key="5">
    <source>
        <dbReference type="Google" id="ProtNLM"/>
    </source>
</evidence>
<feature type="compositionally biased region" description="Basic and acidic residues" evidence="2">
    <location>
        <begin position="1012"/>
        <end position="1042"/>
    </location>
</feature>
<feature type="region of interest" description="Disordered" evidence="2">
    <location>
        <begin position="124"/>
        <end position="168"/>
    </location>
</feature>
<feature type="region of interest" description="Disordered" evidence="2">
    <location>
        <begin position="193"/>
        <end position="240"/>
    </location>
</feature>
<dbReference type="EMBL" id="BSDZ01000094">
    <property type="protein sequence ID" value="GLI70509.1"/>
    <property type="molecule type" value="Genomic_DNA"/>
</dbReference>
<feature type="coiled-coil region" evidence="1">
    <location>
        <begin position="1370"/>
        <end position="1418"/>
    </location>
</feature>
<feature type="region of interest" description="Disordered" evidence="2">
    <location>
        <begin position="281"/>
        <end position="316"/>
    </location>
</feature>
<evidence type="ECO:0000256" key="2">
    <source>
        <dbReference type="SAM" id="MobiDB-lite"/>
    </source>
</evidence>
<gene>
    <name evidence="3" type="ORF">VaNZ11_015419</name>
</gene>
<feature type="region of interest" description="Disordered" evidence="2">
    <location>
        <begin position="1282"/>
        <end position="1301"/>
    </location>
</feature>
<evidence type="ECO:0000313" key="3">
    <source>
        <dbReference type="EMBL" id="GLI70509.1"/>
    </source>
</evidence>
<feature type="region of interest" description="Disordered" evidence="2">
    <location>
        <begin position="1436"/>
        <end position="1469"/>
    </location>
</feature>
<proteinExistence type="predicted"/>